<sequence>MMIDSWAQIGSTIAGLVFTLATLQQFFPHQLRVSLQQFVLASLQQFSFVQKLCDKLVSFFKPYIQITFPEYSGYWSNQAFTAIETYVGALSTTKASLLKGSLIKNSKALLLTRDDHKLSDEFDGVKVWWILDPSSSTSSSEDKCFQLIFHRQHRDLITGPYLDHVLEQGKAIEARNKQRRLYTNNPSDNWSSYKKNLWSDIAFENPATFQTIAMDPKKKEEIINDLVSFSKGKEYYMKLGKPWKRGYLLYGPPGTGKSTMIAAMANFLNYDIYDLELTTVKNNTELRKLLTETSSKSIIVIEDIDCSLDVTGERKKGGSKTKEKDEKNPVNENTSKVTLSGILNFIDGTWSACGTGRIFVFTTNHVNKLDPALIRRGRMDMHIELSYCSFEAFKMLAKNYLDLHSHDLFEKIGILLKETEMTPADVAENLMPKREKKDPDSCLESLIQALEEAKEKAKSKAEKEKTTKIKKERGKKFYASLIKKRWLFQA</sequence>
<evidence type="ECO:0000256" key="1">
    <source>
        <dbReference type="ARBA" id="ARBA00001946"/>
    </source>
</evidence>
<feature type="compositionally biased region" description="Basic and acidic residues" evidence="7">
    <location>
        <begin position="313"/>
        <end position="329"/>
    </location>
</feature>
<dbReference type="Proteomes" id="UP001396334">
    <property type="component" value="Unassembled WGS sequence"/>
</dbReference>
<evidence type="ECO:0000256" key="3">
    <source>
        <dbReference type="ARBA" id="ARBA00022801"/>
    </source>
</evidence>
<dbReference type="Pfam" id="PF25568">
    <property type="entry name" value="AAA_lid_At3g28540"/>
    <property type="match status" value="1"/>
</dbReference>
<comment type="similarity">
    <text evidence="2">Belongs to the AAA ATPase family. BCS1 subfamily.</text>
</comment>
<dbReference type="SUPFAM" id="SSF52540">
    <property type="entry name" value="P-loop containing nucleoside triphosphate hydrolases"/>
    <property type="match status" value="1"/>
</dbReference>
<dbReference type="Gene3D" id="6.10.280.40">
    <property type="match status" value="1"/>
</dbReference>
<evidence type="ECO:0000256" key="4">
    <source>
        <dbReference type="ARBA" id="ARBA00022840"/>
    </source>
</evidence>
<dbReference type="InterPro" id="IPR058017">
    <property type="entry name" value="At3g28540-like_C"/>
</dbReference>
<dbReference type="Gene3D" id="3.40.50.300">
    <property type="entry name" value="P-loop containing nucleotide triphosphate hydrolases"/>
    <property type="match status" value="1"/>
</dbReference>
<dbReference type="InterPro" id="IPR025753">
    <property type="entry name" value="AAA_N_dom"/>
</dbReference>
<evidence type="ECO:0000256" key="7">
    <source>
        <dbReference type="SAM" id="MobiDB-lite"/>
    </source>
</evidence>
<dbReference type="Pfam" id="PF14363">
    <property type="entry name" value="AAA_assoc"/>
    <property type="match status" value="1"/>
</dbReference>
<dbReference type="InterPro" id="IPR027417">
    <property type="entry name" value="P-loop_NTPase"/>
</dbReference>
<keyword evidence="4" id="KW-0067">ATP-binding</keyword>
<comment type="cofactor">
    <cofactor evidence="1">
        <name>Mg(2+)</name>
        <dbReference type="ChEBI" id="CHEBI:18420"/>
    </cofactor>
</comment>
<evidence type="ECO:0000259" key="8">
    <source>
        <dbReference type="SMART" id="SM00382"/>
    </source>
</evidence>
<protein>
    <recommendedName>
        <fullName evidence="8">AAA+ ATPase domain-containing protein</fullName>
    </recommendedName>
</protein>
<keyword evidence="3" id="KW-0378">Hydrolase</keyword>
<dbReference type="InterPro" id="IPR003959">
    <property type="entry name" value="ATPase_AAA_core"/>
</dbReference>
<comment type="catalytic activity">
    <reaction evidence="6">
        <text>ATP + H2O = ADP + phosphate + H(+)</text>
        <dbReference type="Rhea" id="RHEA:13065"/>
        <dbReference type="ChEBI" id="CHEBI:15377"/>
        <dbReference type="ChEBI" id="CHEBI:15378"/>
        <dbReference type="ChEBI" id="CHEBI:30616"/>
        <dbReference type="ChEBI" id="CHEBI:43474"/>
        <dbReference type="ChEBI" id="CHEBI:456216"/>
    </reaction>
</comment>
<dbReference type="InterPro" id="IPR050747">
    <property type="entry name" value="Mitochondrial_chaperone_BCS1"/>
</dbReference>
<feature type="domain" description="AAA+ ATPase" evidence="8">
    <location>
        <begin position="243"/>
        <end position="389"/>
    </location>
</feature>
<dbReference type="InterPro" id="IPR003593">
    <property type="entry name" value="AAA+_ATPase"/>
</dbReference>
<evidence type="ECO:0000313" key="10">
    <source>
        <dbReference type="Proteomes" id="UP001396334"/>
    </source>
</evidence>
<evidence type="ECO:0000256" key="6">
    <source>
        <dbReference type="ARBA" id="ARBA00049360"/>
    </source>
</evidence>
<dbReference type="PANTHER" id="PTHR23070">
    <property type="entry name" value="BCS1 AAA-TYPE ATPASE"/>
    <property type="match status" value="1"/>
</dbReference>
<reference evidence="9 10" key="1">
    <citation type="journal article" date="2024" name="G3 (Bethesda)">
        <title>Genome assembly of Hibiscus sabdariffa L. provides insights into metabolisms of medicinal natural products.</title>
        <authorList>
            <person name="Kim T."/>
        </authorList>
    </citation>
    <scope>NUCLEOTIDE SEQUENCE [LARGE SCALE GENOMIC DNA]</scope>
    <source>
        <strain evidence="9">TK-2024</strain>
        <tissue evidence="9">Old leaves</tissue>
    </source>
</reference>
<evidence type="ECO:0000313" key="9">
    <source>
        <dbReference type="EMBL" id="KAK9012559.1"/>
    </source>
</evidence>
<evidence type="ECO:0000256" key="2">
    <source>
        <dbReference type="ARBA" id="ARBA00007448"/>
    </source>
</evidence>
<dbReference type="SMART" id="SM00382">
    <property type="entry name" value="AAA"/>
    <property type="match status" value="1"/>
</dbReference>
<evidence type="ECO:0000256" key="5">
    <source>
        <dbReference type="ARBA" id="ARBA00022842"/>
    </source>
</evidence>
<proteinExistence type="inferred from homology"/>
<dbReference type="EMBL" id="JBBPBN010000022">
    <property type="protein sequence ID" value="KAK9012559.1"/>
    <property type="molecule type" value="Genomic_DNA"/>
</dbReference>
<keyword evidence="4" id="KW-0547">Nucleotide-binding</keyword>
<dbReference type="CDD" id="cd19510">
    <property type="entry name" value="RecA-like_BCS1"/>
    <property type="match status" value="1"/>
</dbReference>
<accession>A0ABR2RIA5</accession>
<comment type="caution">
    <text evidence="9">The sequence shown here is derived from an EMBL/GenBank/DDBJ whole genome shotgun (WGS) entry which is preliminary data.</text>
</comment>
<feature type="region of interest" description="Disordered" evidence="7">
    <location>
        <begin position="313"/>
        <end position="332"/>
    </location>
</feature>
<gene>
    <name evidence="9" type="ORF">V6N11_040604</name>
</gene>
<organism evidence="9 10">
    <name type="scientific">Hibiscus sabdariffa</name>
    <name type="common">roselle</name>
    <dbReference type="NCBI Taxonomy" id="183260"/>
    <lineage>
        <taxon>Eukaryota</taxon>
        <taxon>Viridiplantae</taxon>
        <taxon>Streptophyta</taxon>
        <taxon>Embryophyta</taxon>
        <taxon>Tracheophyta</taxon>
        <taxon>Spermatophyta</taxon>
        <taxon>Magnoliopsida</taxon>
        <taxon>eudicotyledons</taxon>
        <taxon>Gunneridae</taxon>
        <taxon>Pentapetalae</taxon>
        <taxon>rosids</taxon>
        <taxon>malvids</taxon>
        <taxon>Malvales</taxon>
        <taxon>Malvaceae</taxon>
        <taxon>Malvoideae</taxon>
        <taxon>Hibiscus</taxon>
    </lineage>
</organism>
<name>A0ABR2RIA5_9ROSI</name>
<dbReference type="Pfam" id="PF00004">
    <property type="entry name" value="AAA"/>
    <property type="match status" value="1"/>
</dbReference>
<keyword evidence="10" id="KW-1185">Reference proteome</keyword>
<keyword evidence="5" id="KW-0460">Magnesium</keyword>